<dbReference type="eggNOG" id="COG1288">
    <property type="taxonomic scope" value="Bacteria"/>
</dbReference>
<dbReference type="RefSeq" id="WP_027097360.1">
    <property type="nucleotide sequence ID" value="NZ_CYZW01000003.1"/>
</dbReference>
<keyword evidence="3 6" id="KW-0812">Transmembrane</keyword>
<dbReference type="Proteomes" id="UP000092714">
    <property type="component" value="Unassembled WGS sequence"/>
</dbReference>
<feature type="transmembrane region" description="Helical" evidence="6">
    <location>
        <begin position="217"/>
        <end position="235"/>
    </location>
</feature>
<protein>
    <recommendedName>
        <fullName evidence="9">C4-dicarboxylate anaerobic carrier</fullName>
    </recommendedName>
</protein>
<dbReference type="Pfam" id="PF03606">
    <property type="entry name" value="DcuC"/>
    <property type="match status" value="1"/>
</dbReference>
<feature type="transmembrane region" description="Helical" evidence="6">
    <location>
        <begin position="124"/>
        <end position="149"/>
    </location>
</feature>
<feature type="transmembrane region" description="Helical" evidence="6">
    <location>
        <begin position="186"/>
        <end position="210"/>
    </location>
</feature>
<sequence length="507" mass="54955">MKRKKKFLFPTAYTVILVVMLIVLLLTYLIPSGKYSTLSYIMEGGKFVVENPFGEQIELEGTQETLDELGIKINIGMFKYGSITKPVAIPGSYKGLEKENKSITNGIVSFFKAPVEGLYDSIDIITFVLVIGGIVGVVNKSGAFTAGINSLSKILEGKEKWLIVLITILIGIGGTTFGLAEEIIAFYPIVIPVFLAAGYDALVAIAAVYLGSAMGSMASTVNPFATVIASNTAGINFTDGIFVRIALLVLGLLTCTIYVIRYSEKVKKDPSKSLIHSQKEEIDKQYFISSKEEAPKFTLGRKAMLIIFVLSFGIMIYGVKELGWWFEEMTALFLGVTFIMYLFAGLKEKEFVNEFVIGASDLLGVALIIGLARGVTIIMEKGMISDTILFYLSKGISGMSGVVFSTVIFFIYIILGFFIASSSGLAVLSIPIMAPLADIVGVNRDIIVSAYEFGQGLMGFITPTGLILASLAMVNITYDKWLKFILPLMIMIGVLAIVVLGFGVIVG</sequence>
<evidence type="ECO:0000313" key="7">
    <source>
        <dbReference type="EMBL" id="OBY11090.1"/>
    </source>
</evidence>
<dbReference type="GO" id="GO:0005886">
    <property type="term" value="C:plasma membrane"/>
    <property type="evidence" value="ECO:0007669"/>
    <property type="project" value="UniProtKB-SubCell"/>
</dbReference>
<keyword evidence="8" id="KW-1185">Reference proteome</keyword>
<keyword evidence="4 6" id="KW-1133">Transmembrane helix</keyword>
<feature type="transmembrane region" description="Helical" evidence="6">
    <location>
        <begin position="355"/>
        <end position="379"/>
    </location>
</feature>
<feature type="transmembrane region" description="Helical" evidence="6">
    <location>
        <begin position="324"/>
        <end position="343"/>
    </location>
</feature>
<comment type="subcellular location">
    <subcellularLocation>
        <location evidence="1">Cell membrane</location>
        <topology evidence="1">Multi-pass membrane protein</topology>
    </subcellularLocation>
</comment>
<feature type="transmembrane region" description="Helical" evidence="6">
    <location>
        <begin position="399"/>
        <end position="420"/>
    </location>
</feature>
<dbReference type="InterPro" id="IPR018385">
    <property type="entry name" value="C4_dicarb_anaerob_car-like"/>
</dbReference>
<evidence type="ECO:0008006" key="9">
    <source>
        <dbReference type="Google" id="ProtNLM"/>
    </source>
</evidence>
<reference evidence="7 8" key="1">
    <citation type="submission" date="2016-06" db="EMBL/GenBank/DDBJ databases">
        <authorList>
            <person name="Kjaerup R.B."/>
            <person name="Dalgaard T.S."/>
            <person name="Juul-Madsen H.R."/>
        </authorList>
    </citation>
    <scope>NUCLEOTIDE SEQUENCE [LARGE SCALE GENOMIC DNA]</scope>
    <source>
        <strain evidence="7 8">373-A1</strain>
    </source>
</reference>
<evidence type="ECO:0000256" key="3">
    <source>
        <dbReference type="ARBA" id="ARBA00022692"/>
    </source>
</evidence>
<dbReference type="OrthoDB" id="255482at2"/>
<accession>A0A174BT84</accession>
<evidence type="ECO:0000256" key="1">
    <source>
        <dbReference type="ARBA" id="ARBA00004651"/>
    </source>
</evidence>
<gene>
    <name evidence="7" type="ORF">CP373A1_06230</name>
</gene>
<feature type="transmembrane region" description="Helical" evidence="6">
    <location>
        <begin position="457"/>
        <end position="478"/>
    </location>
</feature>
<feature type="transmembrane region" description="Helical" evidence="6">
    <location>
        <begin position="241"/>
        <end position="260"/>
    </location>
</feature>
<evidence type="ECO:0000256" key="6">
    <source>
        <dbReference type="SAM" id="Phobius"/>
    </source>
</evidence>
<dbReference type="GeneID" id="42775196"/>
<evidence type="ECO:0000313" key="8">
    <source>
        <dbReference type="Proteomes" id="UP000092714"/>
    </source>
</evidence>
<dbReference type="AlphaFoldDB" id="A0A174BT84"/>
<evidence type="ECO:0000256" key="5">
    <source>
        <dbReference type="ARBA" id="ARBA00023136"/>
    </source>
</evidence>
<dbReference type="PANTHER" id="PTHR43652">
    <property type="entry name" value="BASIC AMINO ACID ANTIPORTER YFCC-RELATED"/>
    <property type="match status" value="1"/>
</dbReference>
<organism evidence="7 8">
    <name type="scientific">Clostridium paraputrificum</name>
    <dbReference type="NCBI Taxonomy" id="29363"/>
    <lineage>
        <taxon>Bacteria</taxon>
        <taxon>Bacillati</taxon>
        <taxon>Bacillota</taxon>
        <taxon>Clostridia</taxon>
        <taxon>Eubacteriales</taxon>
        <taxon>Clostridiaceae</taxon>
        <taxon>Clostridium</taxon>
    </lineage>
</organism>
<proteinExistence type="predicted"/>
<evidence type="ECO:0000256" key="4">
    <source>
        <dbReference type="ARBA" id="ARBA00022989"/>
    </source>
</evidence>
<keyword evidence="2" id="KW-1003">Cell membrane</keyword>
<comment type="caution">
    <text evidence="7">The sequence shown here is derived from an EMBL/GenBank/DDBJ whole genome shotgun (WGS) entry which is preliminary data.</text>
</comment>
<feature type="transmembrane region" description="Helical" evidence="6">
    <location>
        <begin position="484"/>
        <end position="506"/>
    </location>
</feature>
<name>A0A174BT84_9CLOT</name>
<evidence type="ECO:0000256" key="2">
    <source>
        <dbReference type="ARBA" id="ARBA00022475"/>
    </source>
</evidence>
<keyword evidence="5 6" id="KW-0472">Membrane</keyword>
<feature type="transmembrane region" description="Helical" evidence="6">
    <location>
        <begin position="7"/>
        <end position="30"/>
    </location>
</feature>
<dbReference type="InterPro" id="IPR051679">
    <property type="entry name" value="DASS-Related_Transporters"/>
</dbReference>
<feature type="transmembrane region" description="Helical" evidence="6">
    <location>
        <begin position="299"/>
        <end position="318"/>
    </location>
</feature>
<dbReference type="PANTHER" id="PTHR43652:SF6">
    <property type="entry name" value="ARGININE REPRESSOR"/>
    <property type="match status" value="1"/>
</dbReference>
<dbReference type="EMBL" id="MAPZ01000016">
    <property type="protein sequence ID" value="OBY11090.1"/>
    <property type="molecule type" value="Genomic_DNA"/>
</dbReference>
<feature type="transmembrane region" description="Helical" evidence="6">
    <location>
        <begin position="161"/>
        <end position="180"/>
    </location>
</feature>